<dbReference type="PROSITE" id="PS00893">
    <property type="entry name" value="NUDIX_BOX"/>
    <property type="match status" value="1"/>
</dbReference>
<dbReference type="PANTHER" id="PTHR16099">
    <property type="entry name" value="8-OXO-DGTP DIPHOSPHATES NUDT15"/>
    <property type="match status" value="1"/>
</dbReference>
<dbReference type="PRINTS" id="PR00502">
    <property type="entry name" value="NUDIXFAMILY"/>
</dbReference>
<proteinExistence type="inferred from homology"/>
<dbReference type="SUPFAM" id="SSF55811">
    <property type="entry name" value="Nudix"/>
    <property type="match status" value="1"/>
</dbReference>
<dbReference type="EMBL" id="AP021876">
    <property type="protein sequence ID" value="BBO80637.1"/>
    <property type="molecule type" value="Genomic_DNA"/>
</dbReference>
<evidence type="ECO:0000256" key="2">
    <source>
        <dbReference type="RuleBase" id="RU003476"/>
    </source>
</evidence>
<dbReference type="PANTHER" id="PTHR16099:SF5">
    <property type="entry name" value="NUCLEOTIDE TRIPHOSPHATE DIPHOSPHATASE NUDT15"/>
    <property type="match status" value="1"/>
</dbReference>
<name>A0A5K7ZKX2_9BACT</name>
<feature type="domain" description="Nudix hydrolase" evidence="3">
    <location>
        <begin position="7"/>
        <end position="137"/>
    </location>
</feature>
<sequence length="374" mass="42656">MNATPKRPRIGVGVIVIRNGRVLLGKRKNSHGAGTWQFPGGHLEYGESIEACARRELHEETGLSISRLRMGPFTNDIFEKEQKHYVTLFVIAEGTEGDPEVKEPHKCECWEWFRWSAMPTPHFLPVTNLLKQNFSIEEVEDPAAAVTAEMTAMASADQAAQLRRFFKTGPGEYAEGDRFLGIKVPRLRQLAKKHAPASMATIESLLCSPVHEARQLALFLLIGRFQKANPDGQAAIVDFYLAHTRWINNWDLVDCSAHIILGAFLLRRKRGVLYRLVQSENLWERRIAMVATWQFIRAGEIADTMELAARLLQDREDLIHKAAGWMLREAGKHDERALTAFLDTHCLQMPRTMLRYAIERLPEPRRLAFLKRKA</sequence>
<dbReference type="InterPro" id="IPR020476">
    <property type="entry name" value="Nudix_hydrolase"/>
</dbReference>
<dbReference type="InterPro" id="IPR014825">
    <property type="entry name" value="DNA_alkylation"/>
</dbReference>
<dbReference type="FunFam" id="3.90.79.10:FF:000060">
    <property type="entry name" value="Nudix hydrolase 1"/>
    <property type="match status" value="1"/>
</dbReference>
<dbReference type="CDD" id="cd06561">
    <property type="entry name" value="AlkD_like"/>
    <property type="match status" value="1"/>
</dbReference>
<organism evidence="4 5">
    <name type="scientific">Desulfosarcina ovata subsp. sediminis</name>
    <dbReference type="NCBI Taxonomy" id="885957"/>
    <lineage>
        <taxon>Bacteria</taxon>
        <taxon>Pseudomonadati</taxon>
        <taxon>Thermodesulfobacteriota</taxon>
        <taxon>Desulfobacteria</taxon>
        <taxon>Desulfobacterales</taxon>
        <taxon>Desulfosarcinaceae</taxon>
        <taxon>Desulfosarcina</taxon>
    </lineage>
</organism>
<evidence type="ECO:0000313" key="4">
    <source>
        <dbReference type="EMBL" id="BBO80637.1"/>
    </source>
</evidence>
<accession>A0A5K7ZKX2</accession>
<dbReference type="SUPFAM" id="SSF48371">
    <property type="entry name" value="ARM repeat"/>
    <property type="match status" value="1"/>
</dbReference>
<protein>
    <recommendedName>
        <fullName evidence="3">Nudix hydrolase domain-containing protein</fullName>
    </recommendedName>
</protein>
<dbReference type="InterPro" id="IPR000086">
    <property type="entry name" value="NUDIX_hydrolase_dom"/>
</dbReference>
<comment type="similarity">
    <text evidence="2">Belongs to the Nudix hydrolase family.</text>
</comment>
<dbReference type="CDD" id="cd04678">
    <property type="entry name" value="NUDIX_MTH2_Nudt15"/>
    <property type="match status" value="1"/>
</dbReference>
<dbReference type="Gene3D" id="1.25.10.90">
    <property type="match status" value="1"/>
</dbReference>
<evidence type="ECO:0000259" key="3">
    <source>
        <dbReference type="PROSITE" id="PS51462"/>
    </source>
</evidence>
<dbReference type="Gene3D" id="3.90.79.10">
    <property type="entry name" value="Nucleoside Triphosphate Pyrophosphohydrolase"/>
    <property type="match status" value="1"/>
</dbReference>
<dbReference type="InterPro" id="IPR016024">
    <property type="entry name" value="ARM-type_fold"/>
</dbReference>
<dbReference type="Pfam" id="PF00293">
    <property type="entry name" value="NUDIX"/>
    <property type="match status" value="1"/>
</dbReference>
<keyword evidence="1 2" id="KW-0378">Hydrolase</keyword>
<dbReference type="Pfam" id="PF08713">
    <property type="entry name" value="DNA_alkylation"/>
    <property type="match status" value="1"/>
</dbReference>
<dbReference type="RefSeq" id="WP_155321535.1">
    <property type="nucleotide sequence ID" value="NZ_AP021876.1"/>
</dbReference>
<evidence type="ECO:0000313" key="5">
    <source>
        <dbReference type="Proteomes" id="UP000425960"/>
    </source>
</evidence>
<reference evidence="4 5" key="1">
    <citation type="submission" date="2019-11" db="EMBL/GenBank/DDBJ databases">
        <title>Comparative genomics of hydrocarbon-degrading Desulfosarcina strains.</title>
        <authorList>
            <person name="Watanabe M."/>
            <person name="Kojima H."/>
            <person name="Fukui M."/>
        </authorList>
    </citation>
    <scope>NUCLEOTIDE SEQUENCE [LARGE SCALE GENOMIC DNA]</scope>
    <source>
        <strain evidence="4 5">28bB2T</strain>
    </source>
</reference>
<dbReference type="GO" id="GO:0016787">
    <property type="term" value="F:hydrolase activity"/>
    <property type="evidence" value="ECO:0007669"/>
    <property type="project" value="UniProtKB-KW"/>
</dbReference>
<dbReference type="InterPro" id="IPR015797">
    <property type="entry name" value="NUDIX_hydrolase-like_dom_sf"/>
</dbReference>
<dbReference type="KEGG" id="dov:DSCO28_12030"/>
<dbReference type="InterPro" id="IPR020084">
    <property type="entry name" value="NUDIX_hydrolase_CS"/>
</dbReference>
<dbReference type="PROSITE" id="PS51462">
    <property type="entry name" value="NUDIX"/>
    <property type="match status" value="1"/>
</dbReference>
<evidence type="ECO:0000256" key="1">
    <source>
        <dbReference type="ARBA" id="ARBA00022801"/>
    </source>
</evidence>
<dbReference type="Proteomes" id="UP000425960">
    <property type="component" value="Chromosome"/>
</dbReference>
<dbReference type="AlphaFoldDB" id="A0A5K7ZKX2"/>
<gene>
    <name evidence="4" type="ORF">DSCO28_12030</name>
</gene>